<protein>
    <submittedName>
        <fullName evidence="7">IS30 family transposase</fullName>
    </submittedName>
</protein>
<dbReference type="Pfam" id="PF00665">
    <property type="entry name" value="rve"/>
    <property type="match status" value="1"/>
</dbReference>
<proteinExistence type="inferred from homology"/>
<dbReference type="PANTHER" id="PTHR10948">
    <property type="entry name" value="TRANSPOSASE"/>
    <property type="match status" value="1"/>
</dbReference>
<dbReference type="InterPro" id="IPR012337">
    <property type="entry name" value="RNaseH-like_sf"/>
</dbReference>
<comment type="similarity">
    <text evidence="2">Belongs to the transposase IS30 family.</text>
</comment>
<keyword evidence="5" id="KW-0233">DNA recombination</keyword>
<reference evidence="7 8" key="1">
    <citation type="submission" date="2020-04" db="EMBL/GenBank/DDBJ databases">
        <title>MicrobeNet Type strains.</title>
        <authorList>
            <person name="Nicholson A.C."/>
        </authorList>
    </citation>
    <scope>NUCLEOTIDE SEQUENCE [LARGE SCALE GENOMIC DNA]</scope>
    <source>
        <strain evidence="7 8">DSM 40738</strain>
    </source>
</reference>
<dbReference type="NCBIfam" id="NF033563">
    <property type="entry name" value="transpos_IS30"/>
    <property type="match status" value="1"/>
</dbReference>
<dbReference type="Pfam" id="PF13936">
    <property type="entry name" value="HTH_38"/>
    <property type="match status" value="1"/>
</dbReference>
<dbReference type="GO" id="GO:0015074">
    <property type="term" value="P:DNA integration"/>
    <property type="evidence" value="ECO:0007669"/>
    <property type="project" value="InterPro"/>
</dbReference>
<dbReference type="SUPFAM" id="SSF53098">
    <property type="entry name" value="Ribonuclease H-like"/>
    <property type="match status" value="1"/>
</dbReference>
<evidence type="ECO:0000256" key="3">
    <source>
        <dbReference type="ARBA" id="ARBA00022578"/>
    </source>
</evidence>
<evidence type="ECO:0000256" key="2">
    <source>
        <dbReference type="ARBA" id="ARBA00006363"/>
    </source>
</evidence>
<feature type="domain" description="Integrase catalytic" evidence="6">
    <location>
        <begin position="189"/>
        <end position="344"/>
    </location>
</feature>
<evidence type="ECO:0000256" key="4">
    <source>
        <dbReference type="ARBA" id="ARBA00023125"/>
    </source>
</evidence>
<dbReference type="InterPro" id="IPR001598">
    <property type="entry name" value="Transposase_IS30_CS"/>
</dbReference>
<dbReference type="InterPro" id="IPR025246">
    <property type="entry name" value="IS30-like_HTH"/>
</dbReference>
<dbReference type="AlphaFoldDB" id="A0AA44DDP5"/>
<keyword evidence="4" id="KW-0238">DNA-binding</keyword>
<dbReference type="PANTHER" id="PTHR10948:SF23">
    <property type="entry name" value="TRANSPOSASE INSI FOR INSERTION SEQUENCE ELEMENT IS30A-RELATED"/>
    <property type="match status" value="1"/>
</dbReference>
<evidence type="ECO:0000313" key="7">
    <source>
        <dbReference type="EMBL" id="NKY14465.1"/>
    </source>
</evidence>
<dbReference type="InterPro" id="IPR053392">
    <property type="entry name" value="Transposase_IS30-like"/>
</dbReference>
<dbReference type="InterPro" id="IPR051917">
    <property type="entry name" value="Transposase-Integrase"/>
</dbReference>
<dbReference type="GO" id="GO:0006313">
    <property type="term" value="P:DNA transposition"/>
    <property type="evidence" value="ECO:0007669"/>
    <property type="project" value="InterPro"/>
</dbReference>
<dbReference type="RefSeq" id="WP_168438686.1">
    <property type="nucleotide sequence ID" value="NZ_JAAXOU010000080.1"/>
</dbReference>
<organism evidence="7 8">
    <name type="scientific">Streptomyces somaliensis (strain ATCC 33201 / DSM 40738 / JCM 12659 / KCTC 9044 / NCTC 11332 / NRRL B-12077 / IP 733)</name>
    <dbReference type="NCBI Taxonomy" id="1134445"/>
    <lineage>
        <taxon>Bacteria</taxon>
        <taxon>Bacillati</taxon>
        <taxon>Actinomycetota</taxon>
        <taxon>Actinomycetes</taxon>
        <taxon>Kitasatosporales</taxon>
        <taxon>Streptomycetaceae</taxon>
        <taxon>Streptomyces</taxon>
    </lineage>
</organism>
<evidence type="ECO:0000256" key="1">
    <source>
        <dbReference type="ARBA" id="ARBA00002190"/>
    </source>
</evidence>
<accession>A0AA44DDP5</accession>
<keyword evidence="3" id="KW-0815">Transposition</keyword>
<dbReference type="GO" id="GO:0005829">
    <property type="term" value="C:cytosol"/>
    <property type="evidence" value="ECO:0007669"/>
    <property type="project" value="TreeGrafter"/>
</dbReference>
<dbReference type="Proteomes" id="UP000570003">
    <property type="component" value="Unassembled WGS sequence"/>
</dbReference>
<dbReference type="InterPro" id="IPR001584">
    <property type="entry name" value="Integrase_cat-core"/>
</dbReference>
<name>A0AA44DDP5_STRE0</name>
<dbReference type="PROSITE" id="PS50994">
    <property type="entry name" value="INTEGRASE"/>
    <property type="match status" value="1"/>
</dbReference>
<dbReference type="GO" id="GO:0004803">
    <property type="term" value="F:transposase activity"/>
    <property type="evidence" value="ECO:0007669"/>
    <property type="project" value="InterPro"/>
</dbReference>
<dbReference type="EMBL" id="JAAXOU010000080">
    <property type="protein sequence ID" value="NKY14465.1"/>
    <property type="molecule type" value="Genomic_DNA"/>
</dbReference>
<keyword evidence="8" id="KW-1185">Reference proteome</keyword>
<evidence type="ECO:0000313" key="8">
    <source>
        <dbReference type="Proteomes" id="UP000570003"/>
    </source>
</evidence>
<sequence length="346" mass="38829">MSGVTTAPVGLTALEKQLHARFLTLAEREQICDLRAAGRSLRAIGRALGRPASTVKREIDANSGSEGYQPYAAHRAAAARRPRPKERKLLREGRLRRFVRDGLRQRWSPAQICHALLKEHPDDESMRVSVETVYQALYFQARGGLKREVQAAIRSGRTRRKPRRDPQRRTPRFIDPMVMISDRPADVEDRAVPGHWEGDLIIGAGGRSAIATLVERSTRYTMLVPLPGGAHDAETVRDGLVTTVQTLPAHLRGSLTWDQGSEMARHKQFTMATDMPVYFCDPASPWQRGSNENTNGLLRQYFPKGTDLSVHSPEDLEHVAQELNGRPRKTLGWDTPAERLRDLLTT</sequence>
<dbReference type="PROSITE" id="PS01043">
    <property type="entry name" value="TRANSPOSASE_IS30"/>
    <property type="match status" value="1"/>
</dbReference>
<evidence type="ECO:0000256" key="5">
    <source>
        <dbReference type="ARBA" id="ARBA00023172"/>
    </source>
</evidence>
<comment type="caution">
    <text evidence="7">The sequence shown here is derived from an EMBL/GenBank/DDBJ whole genome shotgun (WGS) entry which is preliminary data.</text>
</comment>
<evidence type="ECO:0000259" key="6">
    <source>
        <dbReference type="PROSITE" id="PS50994"/>
    </source>
</evidence>
<dbReference type="Gene3D" id="3.30.420.10">
    <property type="entry name" value="Ribonuclease H-like superfamily/Ribonuclease H"/>
    <property type="match status" value="1"/>
</dbReference>
<gene>
    <name evidence="7" type="ORF">HGA06_09895</name>
</gene>
<dbReference type="GO" id="GO:0003677">
    <property type="term" value="F:DNA binding"/>
    <property type="evidence" value="ECO:0007669"/>
    <property type="project" value="UniProtKB-KW"/>
</dbReference>
<dbReference type="InterPro" id="IPR036397">
    <property type="entry name" value="RNaseH_sf"/>
</dbReference>
<comment type="function">
    <text evidence="1">Required for the transposition of the insertion element.</text>
</comment>